<evidence type="ECO:0000313" key="1">
    <source>
        <dbReference type="EMBL" id="KAI4305652.1"/>
    </source>
</evidence>
<accession>A0ACB9L8E0</accession>
<proteinExistence type="predicted"/>
<name>A0ACB9L8E0_BAUVA</name>
<dbReference type="EMBL" id="CM039437">
    <property type="protein sequence ID" value="KAI4305652.1"/>
    <property type="molecule type" value="Genomic_DNA"/>
</dbReference>
<keyword evidence="2" id="KW-1185">Reference proteome</keyword>
<evidence type="ECO:0000313" key="2">
    <source>
        <dbReference type="Proteomes" id="UP000828941"/>
    </source>
</evidence>
<dbReference type="Proteomes" id="UP000828941">
    <property type="component" value="Chromosome 12"/>
</dbReference>
<reference evidence="1 2" key="1">
    <citation type="journal article" date="2022" name="DNA Res.">
        <title>Chromosomal-level genome assembly of the orchid tree Bauhinia variegata (Leguminosae; Cercidoideae) supports the allotetraploid origin hypothesis of Bauhinia.</title>
        <authorList>
            <person name="Zhong Y."/>
            <person name="Chen Y."/>
            <person name="Zheng D."/>
            <person name="Pang J."/>
            <person name="Liu Y."/>
            <person name="Luo S."/>
            <person name="Meng S."/>
            <person name="Qian L."/>
            <person name="Wei D."/>
            <person name="Dai S."/>
            <person name="Zhou R."/>
        </authorList>
    </citation>
    <scope>NUCLEOTIDE SEQUENCE [LARGE SCALE GENOMIC DNA]</scope>
    <source>
        <strain evidence="1">BV-YZ2020</strain>
    </source>
</reference>
<comment type="caution">
    <text evidence="1">The sequence shown here is derived from an EMBL/GenBank/DDBJ whole genome shotgun (WGS) entry which is preliminary data.</text>
</comment>
<protein>
    <submittedName>
        <fullName evidence="1">Uncharacterized protein</fullName>
    </submittedName>
</protein>
<gene>
    <name evidence="1" type="ORF">L6164_029007</name>
</gene>
<organism evidence="1 2">
    <name type="scientific">Bauhinia variegata</name>
    <name type="common">Purple orchid tree</name>
    <name type="synonym">Phanera variegata</name>
    <dbReference type="NCBI Taxonomy" id="167791"/>
    <lineage>
        <taxon>Eukaryota</taxon>
        <taxon>Viridiplantae</taxon>
        <taxon>Streptophyta</taxon>
        <taxon>Embryophyta</taxon>
        <taxon>Tracheophyta</taxon>
        <taxon>Spermatophyta</taxon>
        <taxon>Magnoliopsida</taxon>
        <taxon>eudicotyledons</taxon>
        <taxon>Gunneridae</taxon>
        <taxon>Pentapetalae</taxon>
        <taxon>rosids</taxon>
        <taxon>fabids</taxon>
        <taxon>Fabales</taxon>
        <taxon>Fabaceae</taxon>
        <taxon>Cercidoideae</taxon>
        <taxon>Cercideae</taxon>
        <taxon>Bauhiniinae</taxon>
        <taxon>Bauhinia</taxon>
    </lineage>
</organism>
<sequence>MDFSNSAKIVYDRIQKFEPEKASKIIGYLMLRSHGEHDMIRLAFCSDNMIQSEINKAMIDLGLSKPVVSAPISPIQVDHATGLDLPRQLMPLSPVSSNYILSPSTVVRSGNKYWDSQVPANQQLMHNVDFVSPAYSDSFSENYLQNQMQHLNLETQVETINSVGSDFSSNYHYTEPALGVRTRGISPSMPEFPVKVCQFFNKGYCKRGNNCRYFHGHSMPESFSPILSPYLNEVLNEEQVFSPWSLGKLEMELTELLKSRRGFPVSIASLPMLYNEKYGKTLQAEGYLTESQRHGKVGYSLTKLLDRMKNSICLIDRPHGQHSVVLAEDVPKYLEYCGERGDPGGMVASSHQIYLTFPPDSTFHEQDVSNYFNTFGPVQDVRIPCQQKRMFGFVTFVYAETVRKVLAKGNPHFVVDSRVLVKPYREKSRLVDRKLQEKINHAMCYRPQFVDGDSEHHLVPQACDQSRILGKVLMEDYEHAVEREGKRISPKSMSSHPYFGLSLDELKLSEEGQMEFPTAEQWVRQ</sequence>